<dbReference type="SUPFAM" id="SSF53335">
    <property type="entry name" value="S-adenosyl-L-methionine-dependent methyltransferases"/>
    <property type="match status" value="1"/>
</dbReference>
<dbReference type="AlphaFoldDB" id="A0A7M5VBD8"/>
<evidence type="ECO:0000256" key="3">
    <source>
        <dbReference type="SAM" id="Phobius"/>
    </source>
</evidence>
<feature type="transmembrane region" description="Helical" evidence="3">
    <location>
        <begin position="23"/>
        <end position="46"/>
    </location>
</feature>
<evidence type="ECO:0000256" key="1">
    <source>
        <dbReference type="ARBA" id="ARBA00022603"/>
    </source>
</evidence>
<keyword evidence="3" id="KW-0812">Transmembrane</keyword>
<keyword evidence="1" id="KW-0489">Methyltransferase</keyword>
<protein>
    <recommendedName>
        <fullName evidence="4">Methyltransferase domain-containing protein</fullName>
    </recommendedName>
</protein>
<proteinExistence type="predicted"/>
<keyword evidence="2" id="KW-0808">Transferase</keyword>
<accession>A0A7M5VBD8</accession>
<keyword evidence="3" id="KW-0472">Membrane</keyword>
<organism evidence="5 6">
    <name type="scientific">Clytia hemisphaerica</name>
    <dbReference type="NCBI Taxonomy" id="252671"/>
    <lineage>
        <taxon>Eukaryota</taxon>
        <taxon>Metazoa</taxon>
        <taxon>Cnidaria</taxon>
        <taxon>Hydrozoa</taxon>
        <taxon>Hydroidolina</taxon>
        <taxon>Leptothecata</taxon>
        <taxon>Obeliida</taxon>
        <taxon>Clytiidae</taxon>
        <taxon>Clytia</taxon>
    </lineage>
</organism>
<evidence type="ECO:0000313" key="5">
    <source>
        <dbReference type="EnsemblMetazoa" id="CLYHEMP011003.2"/>
    </source>
</evidence>
<dbReference type="Proteomes" id="UP000594262">
    <property type="component" value="Unplaced"/>
</dbReference>
<keyword evidence="3" id="KW-1133">Transmembrane helix</keyword>
<reference evidence="5" key="1">
    <citation type="submission" date="2021-01" db="UniProtKB">
        <authorList>
            <consortium name="EnsemblMetazoa"/>
        </authorList>
    </citation>
    <scope>IDENTIFICATION</scope>
</reference>
<dbReference type="GO" id="GO:0032259">
    <property type="term" value="P:methylation"/>
    <property type="evidence" value="ECO:0007669"/>
    <property type="project" value="UniProtKB-KW"/>
</dbReference>
<dbReference type="InterPro" id="IPR029063">
    <property type="entry name" value="SAM-dependent_MTases_sf"/>
</dbReference>
<dbReference type="CDD" id="cd02440">
    <property type="entry name" value="AdoMet_MTases"/>
    <property type="match status" value="1"/>
</dbReference>
<feature type="domain" description="Methyltransferase" evidence="4">
    <location>
        <begin position="130"/>
        <end position="226"/>
    </location>
</feature>
<dbReference type="Gene3D" id="3.40.50.150">
    <property type="entry name" value="Vaccinia Virus protein VP39"/>
    <property type="match status" value="1"/>
</dbReference>
<dbReference type="PANTHER" id="PTHR43861:SF1">
    <property type="entry name" value="TRANS-ACONITATE 2-METHYLTRANSFERASE"/>
    <property type="match status" value="1"/>
</dbReference>
<name>A0A7M5VBD8_9CNID</name>
<dbReference type="InterPro" id="IPR041698">
    <property type="entry name" value="Methyltransf_25"/>
</dbReference>
<dbReference type="PANTHER" id="PTHR43861">
    <property type="entry name" value="TRANS-ACONITATE 2-METHYLTRANSFERASE-RELATED"/>
    <property type="match status" value="1"/>
</dbReference>
<sequence>HFVVSIFQRNPKKSDVSESAKSLLVLNLFLIFWPSKPYVLILFVLIKKRVSCDNPPIWCHILLKEITRQICEQLNERNVEIEGWRLIDRSKMTDQSKEGAENYRLTSSKIQQHYFDMLINTIDIQPGWKVLDLGCGTGNGTKKLCERVGASGHVIGIDPIAERIVQAKEYYAAGNIKYHTAYGRDACTFGEGIFDLVVAGTVMHWLSPEEKQKTLESVYKALKPGGIFLFNNMLKYDSANTLKFLDFFKDQSVKEKLFAAVFCPDKRTFYDLAQKTGFSRTTIDEVSVQVPFDSLEHAIHWFSASLHAIGFHTALDELRQVTSDENNNLDFLFNEKGEPYFDNKYHFVTSHK</sequence>
<dbReference type="EnsemblMetazoa" id="CLYHEMT011003.2">
    <property type="protein sequence ID" value="CLYHEMP011003.2"/>
    <property type="gene ID" value="CLYHEMG011003"/>
</dbReference>
<dbReference type="GO" id="GO:0008168">
    <property type="term" value="F:methyltransferase activity"/>
    <property type="evidence" value="ECO:0007669"/>
    <property type="project" value="UniProtKB-KW"/>
</dbReference>
<keyword evidence="6" id="KW-1185">Reference proteome</keyword>
<evidence type="ECO:0000256" key="2">
    <source>
        <dbReference type="ARBA" id="ARBA00022679"/>
    </source>
</evidence>
<evidence type="ECO:0000259" key="4">
    <source>
        <dbReference type="Pfam" id="PF13649"/>
    </source>
</evidence>
<evidence type="ECO:0000313" key="6">
    <source>
        <dbReference type="Proteomes" id="UP000594262"/>
    </source>
</evidence>
<dbReference type="Pfam" id="PF13649">
    <property type="entry name" value="Methyltransf_25"/>
    <property type="match status" value="1"/>
</dbReference>
<dbReference type="OrthoDB" id="8300214at2759"/>